<dbReference type="InterPro" id="IPR018062">
    <property type="entry name" value="HTH_AraC-typ_CS"/>
</dbReference>
<keyword evidence="3" id="KW-0804">Transcription</keyword>
<accession>A0ABW0I032</accession>
<dbReference type="PANTHER" id="PTHR43280:SF2">
    <property type="entry name" value="HTH-TYPE TRANSCRIPTIONAL REGULATOR EXSA"/>
    <property type="match status" value="1"/>
</dbReference>
<dbReference type="InterPro" id="IPR009057">
    <property type="entry name" value="Homeodomain-like_sf"/>
</dbReference>
<comment type="caution">
    <text evidence="5">The sequence shown here is derived from an EMBL/GenBank/DDBJ whole genome shotgun (WGS) entry which is preliminary data.</text>
</comment>
<dbReference type="Gene3D" id="1.10.10.60">
    <property type="entry name" value="Homeodomain-like"/>
    <property type="match status" value="2"/>
</dbReference>
<keyword evidence="1" id="KW-0805">Transcription regulation</keyword>
<feature type="domain" description="HTH araC/xylS-type" evidence="4">
    <location>
        <begin position="103"/>
        <end position="201"/>
    </location>
</feature>
<evidence type="ECO:0000256" key="2">
    <source>
        <dbReference type="ARBA" id="ARBA00023125"/>
    </source>
</evidence>
<keyword evidence="6" id="KW-1185">Reference proteome</keyword>
<keyword evidence="2" id="KW-0238">DNA-binding</keyword>
<proteinExistence type="predicted"/>
<dbReference type="PROSITE" id="PS01124">
    <property type="entry name" value="HTH_ARAC_FAMILY_2"/>
    <property type="match status" value="1"/>
</dbReference>
<dbReference type="InterPro" id="IPR018060">
    <property type="entry name" value="HTH_AraC"/>
</dbReference>
<reference evidence="6" key="1">
    <citation type="journal article" date="2019" name="Int. J. Syst. Evol. Microbiol.">
        <title>The Global Catalogue of Microorganisms (GCM) 10K type strain sequencing project: providing services to taxonomists for standard genome sequencing and annotation.</title>
        <authorList>
            <consortium name="The Broad Institute Genomics Platform"/>
            <consortium name="The Broad Institute Genome Sequencing Center for Infectious Disease"/>
            <person name="Wu L."/>
            <person name="Ma J."/>
        </authorList>
    </citation>
    <scope>NUCLEOTIDE SEQUENCE [LARGE SCALE GENOMIC DNA]</scope>
    <source>
        <strain evidence="6">CGMCC 1.18575</strain>
    </source>
</reference>
<protein>
    <submittedName>
        <fullName evidence="5">Helix-turn-helix transcriptional regulator</fullName>
    </submittedName>
</protein>
<dbReference type="EMBL" id="JBHSMI010000052">
    <property type="protein sequence ID" value="MFC5405827.1"/>
    <property type="molecule type" value="Genomic_DNA"/>
</dbReference>
<evidence type="ECO:0000259" key="4">
    <source>
        <dbReference type="PROSITE" id="PS01124"/>
    </source>
</evidence>
<dbReference type="Proteomes" id="UP001596113">
    <property type="component" value="Unassembled WGS sequence"/>
</dbReference>
<dbReference type="SMART" id="SM00342">
    <property type="entry name" value="HTH_ARAC"/>
    <property type="match status" value="1"/>
</dbReference>
<evidence type="ECO:0000313" key="5">
    <source>
        <dbReference type="EMBL" id="MFC5405827.1"/>
    </source>
</evidence>
<dbReference type="RefSeq" id="WP_378137468.1">
    <property type="nucleotide sequence ID" value="NZ_JBHSMI010000052.1"/>
</dbReference>
<organism evidence="5 6">
    <name type="scientific">Cohnella soli</name>
    <dbReference type="NCBI Taxonomy" id="425005"/>
    <lineage>
        <taxon>Bacteria</taxon>
        <taxon>Bacillati</taxon>
        <taxon>Bacillota</taxon>
        <taxon>Bacilli</taxon>
        <taxon>Bacillales</taxon>
        <taxon>Paenibacillaceae</taxon>
        <taxon>Cohnella</taxon>
    </lineage>
</organism>
<name>A0ABW0I032_9BACL</name>
<dbReference type="InterPro" id="IPR020449">
    <property type="entry name" value="Tscrpt_reg_AraC-type_HTH"/>
</dbReference>
<gene>
    <name evidence="5" type="ORF">ACFPOF_24055</name>
</gene>
<dbReference type="Pfam" id="PF12833">
    <property type="entry name" value="HTH_18"/>
    <property type="match status" value="1"/>
</dbReference>
<evidence type="ECO:0000313" key="6">
    <source>
        <dbReference type="Proteomes" id="UP001596113"/>
    </source>
</evidence>
<dbReference type="PROSITE" id="PS00041">
    <property type="entry name" value="HTH_ARAC_FAMILY_1"/>
    <property type="match status" value="1"/>
</dbReference>
<evidence type="ECO:0000256" key="3">
    <source>
        <dbReference type="ARBA" id="ARBA00023163"/>
    </source>
</evidence>
<sequence length="202" mass="23833">METGQIEPFQQLFQDIVNRIPAAQMKQDEVWLHIYHSMLSLFFTYISQSEHRDKWTEWFAYDQLFYGKLLTWGEVTERLWQLAVSIFHVQQDQAADRDREVVRKVKQYIKSHLGGDLSLTQLSKVAGYNHSYLSRLYKEISGEGLSDFITNERLTAARMMLSNPEHKVQDIAETLGFESATYFTRFFKKHTGMTPSEFREFL</sequence>
<dbReference type="SUPFAM" id="SSF46689">
    <property type="entry name" value="Homeodomain-like"/>
    <property type="match status" value="2"/>
</dbReference>
<dbReference type="PRINTS" id="PR00032">
    <property type="entry name" value="HTHARAC"/>
</dbReference>
<evidence type="ECO:0000256" key="1">
    <source>
        <dbReference type="ARBA" id="ARBA00023015"/>
    </source>
</evidence>
<dbReference type="PANTHER" id="PTHR43280">
    <property type="entry name" value="ARAC-FAMILY TRANSCRIPTIONAL REGULATOR"/>
    <property type="match status" value="1"/>
</dbReference>